<dbReference type="Proteomes" id="UP000621500">
    <property type="component" value="Unassembled WGS sequence"/>
</dbReference>
<dbReference type="EMBL" id="BONX01000020">
    <property type="protein sequence ID" value="GIG96603.1"/>
    <property type="molecule type" value="Genomic_DNA"/>
</dbReference>
<evidence type="ECO:0000259" key="3">
    <source>
        <dbReference type="Pfam" id="PF13458"/>
    </source>
</evidence>
<evidence type="ECO:0000313" key="4">
    <source>
        <dbReference type="EMBL" id="GIG96603.1"/>
    </source>
</evidence>
<dbReference type="RefSeq" id="WP_203858154.1">
    <property type="nucleotide sequence ID" value="NZ_BAAAZQ010000024.1"/>
</dbReference>
<evidence type="ECO:0000256" key="1">
    <source>
        <dbReference type="ARBA" id="ARBA00010062"/>
    </source>
</evidence>
<dbReference type="PANTHER" id="PTHR30483">
    <property type="entry name" value="LEUCINE-SPECIFIC-BINDING PROTEIN"/>
    <property type="match status" value="1"/>
</dbReference>
<organism evidence="4 5">
    <name type="scientific">Plantactinospora mayteni</name>
    <dbReference type="NCBI Taxonomy" id="566021"/>
    <lineage>
        <taxon>Bacteria</taxon>
        <taxon>Bacillati</taxon>
        <taxon>Actinomycetota</taxon>
        <taxon>Actinomycetes</taxon>
        <taxon>Micromonosporales</taxon>
        <taxon>Micromonosporaceae</taxon>
        <taxon>Plantactinospora</taxon>
    </lineage>
</organism>
<keyword evidence="2" id="KW-0732">Signal</keyword>
<dbReference type="SUPFAM" id="SSF53822">
    <property type="entry name" value="Periplasmic binding protein-like I"/>
    <property type="match status" value="1"/>
</dbReference>
<dbReference type="InterPro" id="IPR028082">
    <property type="entry name" value="Peripla_BP_I"/>
</dbReference>
<evidence type="ECO:0000313" key="5">
    <source>
        <dbReference type="Proteomes" id="UP000621500"/>
    </source>
</evidence>
<sequence length="405" mass="42529">MAGPAAVEAWTLSRRGLLGAAATTLLAACGRDDGGPVGPPGPGSRELVIGASLELTGPGQVLGVLQERALQITTDKLNEQGVPVGNLRRTIRLVVRDNASEPRLAAQHATELATRENVHALIGGCLAETSLAIIPIAQQQQVPFISFAAADNLTVPLAQRTYIFKLTPDARDVARALARLISSQGLKQVGLLATPGAHGDSGVRAITAALKASDIDLVKAIRLPRAENADYRSTVRKVTQSDPDAVVVWGTAPFSGTAARALRQTGYQGRIFFDAGAVAEDTLSEENAPAVEGAYVVHPGSLNSSSLTNTSTAGLDRRDFVYRYIHLHGSFSGFAPYASDAVRLVVNAARLGKSVDRGRLRAYLGNQITEGIAGAYSFAPIRHGGMEPDSLGVFTVVSGAWIRVS</sequence>
<accession>A0ABQ4EPN8</accession>
<dbReference type="Gene3D" id="3.40.50.2300">
    <property type="match status" value="2"/>
</dbReference>
<comment type="caution">
    <text evidence="4">The sequence shown here is derived from an EMBL/GenBank/DDBJ whole genome shotgun (WGS) entry which is preliminary data.</text>
</comment>
<dbReference type="InterPro" id="IPR028081">
    <property type="entry name" value="Leu-bd"/>
</dbReference>
<name>A0ABQ4EPN8_9ACTN</name>
<dbReference type="Pfam" id="PF13458">
    <property type="entry name" value="Peripla_BP_6"/>
    <property type="match status" value="1"/>
</dbReference>
<dbReference type="InterPro" id="IPR051010">
    <property type="entry name" value="BCAA_transport"/>
</dbReference>
<reference evidence="4 5" key="1">
    <citation type="submission" date="2021-01" db="EMBL/GenBank/DDBJ databases">
        <title>Whole genome shotgun sequence of Plantactinospora mayteni NBRC 109088.</title>
        <authorList>
            <person name="Komaki H."/>
            <person name="Tamura T."/>
        </authorList>
    </citation>
    <scope>NUCLEOTIDE SEQUENCE [LARGE SCALE GENOMIC DNA]</scope>
    <source>
        <strain evidence="4 5">NBRC 109088</strain>
    </source>
</reference>
<dbReference type="PANTHER" id="PTHR30483:SF38">
    <property type="entry name" value="BLR7848 PROTEIN"/>
    <property type="match status" value="1"/>
</dbReference>
<protein>
    <submittedName>
        <fullName evidence="4">Branched-chain amino acid ABC transporter</fullName>
    </submittedName>
</protein>
<comment type="similarity">
    <text evidence="1">Belongs to the leucine-binding protein family.</text>
</comment>
<evidence type="ECO:0000256" key="2">
    <source>
        <dbReference type="ARBA" id="ARBA00022729"/>
    </source>
</evidence>
<keyword evidence="5" id="KW-1185">Reference proteome</keyword>
<gene>
    <name evidence="4" type="ORF">Pma05_31760</name>
</gene>
<feature type="domain" description="Leucine-binding protein" evidence="3">
    <location>
        <begin position="48"/>
        <end position="383"/>
    </location>
</feature>
<proteinExistence type="inferred from homology"/>